<accession>A0A9P0YSE1</accession>
<protein>
    <submittedName>
        <fullName evidence="2">Uncharacterized protein</fullName>
    </submittedName>
</protein>
<name>A0A9P0YSE1_CUSEU</name>
<organism evidence="2 3">
    <name type="scientific">Cuscuta europaea</name>
    <name type="common">European dodder</name>
    <dbReference type="NCBI Taxonomy" id="41803"/>
    <lineage>
        <taxon>Eukaryota</taxon>
        <taxon>Viridiplantae</taxon>
        <taxon>Streptophyta</taxon>
        <taxon>Embryophyta</taxon>
        <taxon>Tracheophyta</taxon>
        <taxon>Spermatophyta</taxon>
        <taxon>Magnoliopsida</taxon>
        <taxon>eudicotyledons</taxon>
        <taxon>Gunneridae</taxon>
        <taxon>Pentapetalae</taxon>
        <taxon>asterids</taxon>
        <taxon>lamiids</taxon>
        <taxon>Solanales</taxon>
        <taxon>Convolvulaceae</taxon>
        <taxon>Cuscuteae</taxon>
        <taxon>Cuscuta</taxon>
        <taxon>Cuscuta subgen. Cuscuta</taxon>
    </lineage>
</organism>
<proteinExistence type="predicted"/>
<dbReference type="EMBL" id="CAMAPE010000008">
    <property type="protein sequence ID" value="CAH9073660.1"/>
    <property type="molecule type" value="Genomic_DNA"/>
</dbReference>
<gene>
    <name evidence="2" type="ORF">CEURO_LOCUS4895</name>
</gene>
<evidence type="ECO:0000313" key="2">
    <source>
        <dbReference type="EMBL" id="CAH9073660.1"/>
    </source>
</evidence>
<comment type="caution">
    <text evidence="2">The sequence shown here is derived from an EMBL/GenBank/DDBJ whole genome shotgun (WGS) entry which is preliminary data.</text>
</comment>
<evidence type="ECO:0000313" key="3">
    <source>
        <dbReference type="Proteomes" id="UP001152484"/>
    </source>
</evidence>
<reference evidence="2" key="1">
    <citation type="submission" date="2022-07" db="EMBL/GenBank/DDBJ databases">
        <authorList>
            <person name="Macas J."/>
            <person name="Novak P."/>
            <person name="Neumann P."/>
        </authorList>
    </citation>
    <scope>NUCLEOTIDE SEQUENCE</scope>
</reference>
<dbReference type="OrthoDB" id="10326584at2759"/>
<sequence>MAEKTSIFVLHGCVVVEDSDDVSCWPDVVPDSEDDLTLMRVEDSEEGDWSDAGQKVEGLPEGLQSDTMENRIPTSIESMASIYLRPVDTTTGEYFPPAYLPPHPVPKVQQRLEELIKIWLPLYKKRRSYLPTY</sequence>
<dbReference type="AlphaFoldDB" id="A0A9P0YSE1"/>
<evidence type="ECO:0000256" key="1">
    <source>
        <dbReference type="SAM" id="MobiDB-lite"/>
    </source>
</evidence>
<keyword evidence="3" id="KW-1185">Reference proteome</keyword>
<dbReference type="Proteomes" id="UP001152484">
    <property type="component" value="Unassembled WGS sequence"/>
</dbReference>
<feature type="region of interest" description="Disordered" evidence="1">
    <location>
        <begin position="42"/>
        <end position="71"/>
    </location>
</feature>